<evidence type="ECO:0000313" key="4">
    <source>
        <dbReference type="EMBL" id="AAM07927.1"/>
    </source>
</evidence>
<dbReference type="InterPro" id="IPR018765">
    <property type="entry name" value="DUF2341"/>
</dbReference>
<feature type="domain" description="PKD" evidence="2">
    <location>
        <begin position="2210"/>
        <end position="2293"/>
    </location>
</feature>
<dbReference type="Proteomes" id="UP000002487">
    <property type="component" value="Chromosome"/>
</dbReference>
<dbReference type="PROSITE" id="PS51257">
    <property type="entry name" value="PROKAR_LIPOPROTEIN"/>
    <property type="match status" value="1"/>
</dbReference>
<dbReference type="PROSITE" id="PS50222">
    <property type="entry name" value="EF_HAND_2"/>
    <property type="match status" value="1"/>
</dbReference>
<dbReference type="SMART" id="SM00635">
    <property type="entry name" value="BID_2"/>
    <property type="match status" value="1"/>
</dbReference>
<dbReference type="InterPro" id="IPR022409">
    <property type="entry name" value="PKD/Chitinase_dom"/>
</dbReference>
<dbReference type="InterPro" id="IPR011635">
    <property type="entry name" value="CARDB"/>
</dbReference>
<gene>
    <name evidence="4" type="ordered locus">MA_4588</name>
</gene>
<dbReference type="GO" id="GO:0005615">
    <property type="term" value="C:extracellular space"/>
    <property type="evidence" value="ECO:0000318"/>
    <property type="project" value="GO_Central"/>
</dbReference>
<dbReference type="CDD" id="cd00146">
    <property type="entry name" value="PKD"/>
    <property type="match status" value="12"/>
</dbReference>
<dbReference type="InterPro" id="IPR035986">
    <property type="entry name" value="PKD_dom_sf"/>
</dbReference>
<dbReference type="EnsemblBacteria" id="AAM07927">
    <property type="protein sequence ID" value="AAM07927"/>
    <property type="gene ID" value="MA_4588"/>
</dbReference>
<dbReference type="InterPro" id="IPR008964">
    <property type="entry name" value="Invasin/intimin_cell_adhesion"/>
</dbReference>
<proteinExistence type="evidence at protein level"/>
<feature type="domain" description="PKD" evidence="2">
    <location>
        <begin position="1507"/>
        <end position="1590"/>
    </location>
</feature>
<organism evidence="4 5">
    <name type="scientific">Methanosarcina acetivorans (strain ATCC 35395 / DSM 2834 / JCM 12185 / C2A)</name>
    <dbReference type="NCBI Taxonomy" id="188937"/>
    <lineage>
        <taxon>Archaea</taxon>
        <taxon>Methanobacteriati</taxon>
        <taxon>Methanobacteriota</taxon>
        <taxon>Stenosarchaea group</taxon>
        <taxon>Methanomicrobia</taxon>
        <taxon>Methanosarcinales</taxon>
        <taxon>Methanosarcinaceae</taxon>
        <taxon>Methanosarcina</taxon>
    </lineage>
</organism>
<dbReference type="PANTHER" id="PTHR11532:SF57">
    <property type="entry name" value="CARBOXYPEPTIDASE D, B"/>
    <property type="match status" value="1"/>
</dbReference>
<evidence type="ECO:0000313" key="5">
    <source>
        <dbReference type="Proteomes" id="UP000002487"/>
    </source>
</evidence>
<dbReference type="DNASU" id="1476482"/>
<dbReference type="InterPro" id="IPR013783">
    <property type="entry name" value="Ig-like_fold"/>
</dbReference>
<dbReference type="GO" id="GO:0006518">
    <property type="term" value="P:peptide metabolic process"/>
    <property type="evidence" value="ECO:0000318"/>
    <property type="project" value="GO_Central"/>
</dbReference>
<dbReference type="PROSITE" id="PS00018">
    <property type="entry name" value="EF_HAND_1"/>
    <property type="match status" value="1"/>
</dbReference>
<feature type="domain" description="PKD" evidence="2">
    <location>
        <begin position="1025"/>
        <end position="1094"/>
    </location>
</feature>
<dbReference type="Pfam" id="PF18911">
    <property type="entry name" value="PKD_4"/>
    <property type="match status" value="12"/>
</dbReference>
<dbReference type="FunFam" id="2.60.40.10:FF:000270">
    <property type="entry name" value="Cell surface protein"/>
    <property type="match status" value="12"/>
</dbReference>
<feature type="domain" description="PKD" evidence="2">
    <location>
        <begin position="2125"/>
        <end position="2195"/>
    </location>
</feature>
<dbReference type="GO" id="GO:0004181">
    <property type="term" value="F:metallocarboxypeptidase activity"/>
    <property type="evidence" value="ECO:0000318"/>
    <property type="project" value="GO_Central"/>
</dbReference>
<dbReference type="PDB" id="2L0D">
    <property type="method" value="NMR"/>
    <property type="chains" value="A=272-376"/>
</dbReference>
<dbReference type="PROSITE" id="PS50093">
    <property type="entry name" value="PKD"/>
    <property type="match status" value="12"/>
</dbReference>
<dbReference type="Gene3D" id="2.60.40.10">
    <property type="entry name" value="Immunoglobulins"/>
    <property type="match status" value="14"/>
</dbReference>
<dbReference type="EvolutionaryTrace" id="Q8THC9"/>
<dbReference type="InParanoid" id="Q8THC9"/>
<dbReference type="InterPro" id="IPR018247">
    <property type="entry name" value="EF_Hand_1_Ca_BS"/>
</dbReference>
<evidence type="ECO:0000259" key="3">
    <source>
        <dbReference type="PROSITE" id="PS50222"/>
    </source>
</evidence>
<dbReference type="STRING" id="188937.MA_4588"/>
<feature type="domain" description="PKD" evidence="2">
    <location>
        <begin position="2040"/>
        <end position="2118"/>
    </location>
</feature>
<feature type="compositionally biased region" description="Polar residues" evidence="1">
    <location>
        <begin position="2144"/>
        <end position="2156"/>
    </location>
</feature>
<dbReference type="HOGENOM" id="CLU_225877_0_0_2"/>
<dbReference type="Gene3D" id="2.60.40.1080">
    <property type="match status" value="1"/>
</dbReference>
<evidence type="ECO:0007829" key="6">
    <source>
        <dbReference type="PDB" id="2L0D"/>
    </source>
</evidence>
<dbReference type="InterPro" id="IPR003343">
    <property type="entry name" value="Big_2"/>
</dbReference>
<dbReference type="Pfam" id="PF10102">
    <property type="entry name" value="DUF2341"/>
    <property type="match status" value="2"/>
</dbReference>
<feature type="domain" description="PKD" evidence="2">
    <location>
        <begin position="382"/>
        <end position="451"/>
    </location>
</feature>
<feature type="domain" description="PKD" evidence="2">
    <location>
        <begin position="467"/>
        <end position="545"/>
    </location>
</feature>
<dbReference type="PDBsum" id="2L0D"/>
<feature type="domain" description="PKD" evidence="2">
    <location>
        <begin position="2660"/>
        <end position="2727"/>
    </location>
</feature>
<sequence>MTKPKVMNISSKYAIYILPLLLILLLACTASALPTVAHDKVQGEMYVSSTANWESKYSTNNFDVPNGTVVFARYYVGVWASSATTTSISTIFNGNAFATNPSCYSSGMGVTWIPYDVTDYVVPGEINTATINSASWGDGRQYGTTLVVVLKNENKSQIEYWIADGLDWLHYGDYVGDEVDNSFTYFNGTVDLADVQSANLYSTHLTGYNYEDFNGYSLSDPADSVSGDYFNYIRWDNVKASLVAENQTVNVGRGGDAYCSPVFHALSIAYKIPDLVPVSLTPVTVVPNTVNTMTATIENQGNKDSTSFNVSLLVDGIVVDTQTVTSLESENSTNVDFHWTLDGTANSYTLTVNVDPENAVNEGNESNNTLTALVGTTTAPIPVADFTATPTAGEVPLTVNFTDQSANSPLSWTWDFNNDGTMDSIMQNPTYTYDTPGNYTVKLTVSNGGGNDEEVKTDYIFVNYKRPIVNFTANLTKGNAPLTVQFNDTSLNSPTVWYWDFGDNTISTEQNPVHTYTAAGNYTVNLTVTNAGGSNSSIKTEYITVGSGVPIANFTANTVSGYTPLEIRFFDTSTINPTSWAWDFGDNTTSTEQNPVHTYISPGLYTVNFTVSNDYGSDIKTKANYIYAGKCKFSQNISFSAGGQAIYQQDIMIHRTSGTAYEENAGGLKIWHVYLGDSCREDYGDLRFTDATGTQLTYYLWPDYTSEEARFCVRLERADQPGRLTICYGDPGATTTSNGNATYFLFDQFDGTALDTTKWEPVQDNGISVSSGGLHISSGTGNFAEIFSRTAVPSGIILQFRIQSKTYSTSLGFGNRDYTDNGSSIGLESFSSSYNSAIYSGEAYSNLRWAPPRTWTSKSTDGDIIPDTPGGYYTEELVISPDEPLKERRDGEAWTNSTRYVGVSGTKPIQIEHYRKYGKMDLDYILARAYSSTPPSALGLGPIANFTVNMTNGNAPFTVHFTDSSKNSPATWIWDFGDNTTSTEQNPVHTYVVAGNYTVNLTVTNSYGSDTGVKTDYISVGSGVPVANFTTNKTGGNAPLTVKFTDTSTINPATWIWDFGDNTTSTEQNPVHTYVVAGNYTVNLTATNSYGSNTCVKIGYITVGSGVPVANFTANVTGGYAPLTVQFNDTSTVNPASWSWDFGDGNTSTEQHPVHTYMSAGTYTISLTVTNTYGSGTETKVDHIYAGMYEYNQQISYSASDRAVYQQDIVVHRSNGTAYEENADGLKVWHVYLGDNCRDDYGDVRFTDVTGAKLAYYLWPDYTSEQARFCVRIENTDQPGTLTICYGNPGITTTSNGNATYFLFDQFDGTVLDTTKWELVQNNGISVSSGGLHISSGTGNFAEIFSRTTVPSGIILQFRIQSKTYSTSVGFGNRDYTDNGSSIGLENYDSSYNSAIYSGEAYSNLRWAPPRTWSSKSTDGDIIPDTPDGYYTEELVISPDEPLKERRDGGTWTNSTRYVGVSGTKPIQIAHYRKYGKMDLDYILARAYSTTPLFASAFSGEQQTAAPPVASFTATPIYGFPHTIQFTDKSFNFPTEWTWDFGDGTTSPEQNPVHTYAADGNYTITLTATNEYGTDTETKDYEVVTLFAASLTVSPSSVQLNQSETQYFTAVAVDQLGNVISNTSINWSSSNETIGTIDSNGLFTANVPGKVNITASAEGVTGLAEVTVMKASPDFIVSVVTSPMYPISHNTVTATIENHGSEDASEVTANVTIAGNTTTITVPALAIGSSTTISVKDTARWHVGDLVPITVVVDPGNEIDEANETNNVYTKNATISATSQRYNGGRFSDGYDKVNNLFYAEGNVGVAVAISGNYGSQYGVSGVTLTRKFSADDLDIPAGATIKSARLYQGSTWYGDPGFNLQFNGHETQEADAKYGDCINGQYAFDVTTYLNTTGDNIAVLTSTNSLNKYAYYATVLIVVYEADSEPYRQIWVNEGSDCLLADYGADLAWGYTMFDNVSTDSLFSARTITVLESDDGDVNSINFNGESLPTIKTGGSDPTIKYFSVTDALQGGENELGVTGPSYFNFANAVLEVTQVTASEANFTANVTSGNAPLNVEFTDTSTGTPTSWTWDFGDGKNSTEQNPTHTYTAEGTYTVKLTVSNSFGSDSEEKTGYITAGSVVLAPVANFSVDQTTGTAPLSVQFTDESTNTPTSWTWEFGDGKTSTEQNPTHTYETIGTYTVKLTATNYGGSNFTIKTDYITVTSNVSAPVASFTFDENSGRVPFTVQFTDTTTGSVSSWNWDFGDGGTSNEQNPTHTYVTEGSYNVTLTATGPGGSNTITSTEPVVVSAPLTSDSYNGGIPLTNVQNGTVSGDLWYDSYYAMETSAQKAFTLPSYTDIKWARLYVDVYDGHMENNYRGNVEISIDADGDSTYELQKNETFNTTYSFPGEGGTGPVWLSDHLNRVTSDYQMWYDLTGEISGQTVNVQAITSKIDSNFDGRVKAMTLVVAYDDGDSDEVYYWVNQGHDTVNPLDTEYTGSTSFGTSTLASGWSSANLTAIYLASVDGIYSFQGTTLTSGTPQGSYYGDNTWDVSSMLTAGEYSIFTYNKQEEKYYKIPLALMSVKYAGSGPTAPTAGFSANVTEGEVPLTVLFSDESTGSPTAWVWDFGDNETSSEQSPVHTYSAAGNYTVTLTVTNAAGSDSEVKTDYIIVSESSMPEEPVAAFNANVTEGEVPLTVQFSDESTGSPTSWFWDFGDGANSTEQNPSHTYPSAGNYTVNLTVENAAGSDFELKSDYIEVSDASGSTVTLYFDPTSSSVAENESTEISIVASNFPAGLSGYNLTVAIDDPAVAEIIDIEYPTWALITENSTLPGTSIYMKTIDLEDSVKEGAADVMLATLTVSGKESGSANLSIGVKRLEDDSGDSIEPALLAGTIEVTLLSPLPDQEYAPKDLDGDGLYEDLTGNGEFSFVDIVAYFHNMDWIEENMPVEYFDFNGNGRIDFDDVVDMFGMI</sequence>
<reference evidence="4 5" key="1">
    <citation type="journal article" date="2002" name="Genome Res.">
        <title>The genome of Methanosarcina acetivorans reveals extensive metabolic and physiological diversity.</title>
        <authorList>
            <person name="Galagan J.E."/>
            <person name="Nusbaum C."/>
            <person name="Roy A."/>
            <person name="Endrizzi M.G."/>
            <person name="Macdonald P."/>
            <person name="FitzHugh W."/>
            <person name="Calvo S."/>
            <person name="Engels R."/>
            <person name="Smirnov S."/>
            <person name="Atnoor D."/>
            <person name="Brown A."/>
            <person name="Allen N."/>
            <person name="Naylor J."/>
            <person name="Stange-Thomann N."/>
            <person name="DeArellano K."/>
            <person name="Johnson R."/>
            <person name="Linton L."/>
            <person name="McEwan P."/>
            <person name="McKernan K."/>
            <person name="Talamas J."/>
            <person name="Tirrell A."/>
            <person name="Ye W."/>
            <person name="Zimmer A."/>
            <person name="Barber R.D."/>
            <person name="Cann I."/>
            <person name="Graham D.E."/>
            <person name="Grahame D.A."/>
            <person name="Guss A."/>
            <person name="Hedderich R."/>
            <person name="Ingram-Smith C."/>
            <person name="Kuettner C.H."/>
            <person name="Krzycki J.A."/>
            <person name="Leigh J.A."/>
            <person name="Li W."/>
            <person name="Liu J."/>
            <person name="Mukhopadhyay B."/>
            <person name="Reeve J.N."/>
            <person name="Smith K."/>
            <person name="Springer T.A."/>
            <person name="Umayam L.A."/>
            <person name="White O."/>
            <person name="White R.H."/>
            <person name="de Macario E.C."/>
            <person name="Ferry J.G."/>
            <person name="Jarrell K.F."/>
            <person name="Jing H."/>
            <person name="Macario A.J.L."/>
            <person name="Paulsen I."/>
            <person name="Pritchett M."/>
            <person name="Sowers K.R."/>
            <person name="Swanson R.V."/>
            <person name="Zinder S.H."/>
            <person name="Lander E."/>
            <person name="Metcalf W.W."/>
            <person name="Birren B."/>
        </authorList>
    </citation>
    <scope>NUCLEOTIDE SEQUENCE [LARGE SCALE GENOMIC DNA]</scope>
    <source>
        <strain evidence="5">ATCC 35395 / DSM 2834 / JCM 12185 / C2A</strain>
    </source>
</reference>
<keyword evidence="5" id="KW-1185">Reference proteome</keyword>
<protein>
    <submittedName>
        <fullName evidence="4">Cell surface protein</fullName>
    </submittedName>
</protein>
<keyword evidence="6" id="KW-0002">3D-structure</keyword>
<dbReference type="EMBL" id="AE010299">
    <property type="protein sequence ID" value="AAM07927.1"/>
    <property type="molecule type" value="Genomic_DNA"/>
</dbReference>
<dbReference type="SMART" id="SM00089">
    <property type="entry name" value="PKD"/>
    <property type="match status" value="12"/>
</dbReference>
<dbReference type="FunFam" id="2.60.40.10:FF:002287">
    <property type="entry name" value="Cell surface protein"/>
    <property type="match status" value="2"/>
</dbReference>
<evidence type="ECO:0000259" key="2">
    <source>
        <dbReference type="PROSITE" id="PS50093"/>
    </source>
</evidence>
<dbReference type="SMR" id="Q8THC9"/>
<dbReference type="GeneID" id="68226047"/>
<dbReference type="GO" id="GO:0016485">
    <property type="term" value="P:protein processing"/>
    <property type="evidence" value="ECO:0000318"/>
    <property type="project" value="GO_Central"/>
</dbReference>
<dbReference type="KEGG" id="mac:MA_4588"/>
<dbReference type="GO" id="GO:0005509">
    <property type="term" value="F:calcium ion binding"/>
    <property type="evidence" value="ECO:0007669"/>
    <property type="project" value="InterPro"/>
</dbReference>
<accession>Q8THC9</accession>
<reference evidence="6" key="2">
    <citation type="submission" date="2010-06" db="PDB data bank">
        <title>Solution NMR Structure of putative cell surface protein MA_4588 (272-376 domain) from Methanosarcina acetivorans, Northeast StructuralGenomics Consortium Target MvR254A.</title>
        <authorList>
            <person name="Cort J."/>
            <person name="Lee D."/>
            <person name="Ciccosanti C."/>
            <person name="Janjua H."/>
            <person name="Acton T.B."/>
            <person name="Xiao R."/>
            <person name="Everett J.K."/>
            <person name="Montelione G.T."/>
            <person name="Kennedy M.A."/>
        </authorList>
    </citation>
    <scope>STRUCTURE BY NMR OF 272-376</scope>
</reference>
<dbReference type="InterPro" id="IPR002048">
    <property type="entry name" value="EF_hand_dom"/>
</dbReference>
<dbReference type="PhylomeDB" id="Q8THC9"/>
<dbReference type="SUPFAM" id="SSF49373">
    <property type="entry name" value="Invasin/intimin cell-adhesion fragments"/>
    <property type="match status" value="1"/>
</dbReference>
<dbReference type="InterPro" id="IPR050753">
    <property type="entry name" value="Peptidase_M14_domain"/>
</dbReference>
<feature type="domain" description="PKD" evidence="2">
    <location>
        <begin position="2573"/>
        <end position="2656"/>
    </location>
</feature>
<feature type="domain" description="EF-hand" evidence="3">
    <location>
        <begin position="2931"/>
        <end position="2951"/>
    </location>
</feature>
<dbReference type="Pfam" id="PF11824">
    <property type="entry name" value="DUF3344"/>
    <property type="match status" value="3"/>
</dbReference>
<evidence type="ECO:0000256" key="1">
    <source>
        <dbReference type="SAM" id="MobiDB-lite"/>
    </source>
</evidence>
<dbReference type="SUPFAM" id="SSF49299">
    <property type="entry name" value="PKD domain"/>
    <property type="match status" value="12"/>
</dbReference>
<dbReference type="Pfam" id="PF07705">
    <property type="entry name" value="CARDB"/>
    <property type="match status" value="2"/>
</dbReference>
<dbReference type="PANTHER" id="PTHR11532">
    <property type="entry name" value="PROTEASE M14 CARBOXYPEPTIDASE"/>
    <property type="match status" value="1"/>
</dbReference>
<dbReference type="RefSeq" id="WP_011024461.1">
    <property type="nucleotide sequence ID" value="NC_003552.1"/>
</dbReference>
<feature type="domain" description="PKD" evidence="2">
    <location>
        <begin position="1108"/>
        <end position="1179"/>
    </location>
</feature>
<dbReference type="InterPro" id="IPR021779">
    <property type="entry name" value="DUF3344"/>
</dbReference>
<dbReference type="Pfam" id="PF02368">
    <property type="entry name" value="Big_2"/>
    <property type="match status" value="1"/>
</dbReference>
<feature type="region of interest" description="Disordered" evidence="1">
    <location>
        <begin position="2144"/>
        <end position="2170"/>
    </location>
</feature>
<dbReference type="InterPro" id="IPR000601">
    <property type="entry name" value="PKD_dom"/>
</dbReference>
<feature type="domain" description="PKD" evidence="2">
    <location>
        <begin position="942"/>
        <end position="1020"/>
    </location>
</feature>
<feature type="domain" description="PKD" evidence="2">
    <location>
        <begin position="550"/>
        <end position="617"/>
    </location>
</feature>
<name>Q8THC9_METAC</name>